<accession>A0ABT8M499</accession>
<dbReference type="InterPro" id="IPR050742">
    <property type="entry name" value="Helicase_Restrict-Modif_Enz"/>
</dbReference>
<keyword evidence="2" id="KW-0255">Endonuclease</keyword>
<dbReference type="SUPFAM" id="SSF52540">
    <property type="entry name" value="P-loop containing nucleoside triphosphate hydrolases"/>
    <property type="match status" value="1"/>
</dbReference>
<evidence type="ECO:0000313" key="2">
    <source>
        <dbReference type="EMBL" id="MDN7013423.1"/>
    </source>
</evidence>
<evidence type="ECO:0000313" key="3">
    <source>
        <dbReference type="Proteomes" id="UP001168423"/>
    </source>
</evidence>
<dbReference type="Pfam" id="PF08463">
    <property type="entry name" value="EcoEI_R_C"/>
    <property type="match status" value="1"/>
</dbReference>
<organism evidence="2 3">
    <name type="scientific">Methanoculleus methanifontis</name>
    <dbReference type="NCBI Taxonomy" id="2584086"/>
    <lineage>
        <taxon>Archaea</taxon>
        <taxon>Methanobacteriati</taxon>
        <taxon>Methanobacteriota</taxon>
        <taxon>Stenosarchaea group</taxon>
        <taxon>Methanomicrobia</taxon>
        <taxon>Methanomicrobiales</taxon>
        <taxon>Methanomicrobiaceae</taxon>
        <taxon>Methanoculleus</taxon>
    </lineage>
</organism>
<comment type="caution">
    <text evidence="2">The sequence shown here is derived from an EMBL/GenBank/DDBJ whole genome shotgun (WGS) entry which is preliminary data.</text>
</comment>
<dbReference type="CDD" id="cd18032">
    <property type="entry name" value="DEXHc_RE_I_III_res"/>
    <property type="match status" value="1"/>
</dbReference>
<keyword evidence="2" id="KW-0378">Hydrolase</keyword>
<dbReference type="Proteomes" id="UP001168423">
    <property type="component" value="Unassembled WGS sequence"/>
</dbReference>
<dbReference type="RefSeq" id="WP_301678019.1">
    <property type="nucleotide sequence ID" value="NZ_VCYI01000014.1"/>
</dbReference>
<gene>
    <name evidence="2" type="ORF">FGW20_10315</name>
</gene>
<dbReference type="InterPro" id="IPR013670">
    <property type="entry name" value="EcoEI_R_C_dom"/>
</dbReference>
<dbReference type="InterPro" id="IPR027417">
    <property type="entry name" value="P-loop_NTPase"/>
</dbReference>
<dbReference type="InterPro" id="IPR014001">
    <property type="entry name" value="Helicase_ATP-bd"/>
</dbReference>
<keyword evidence="2" id="KW-0540">Nuclease</keyword>
<dbReference type="EMBL" id="VCYI01000014">
    <property type="protein sequence ID" value="MDN7013423.1"/>
    <property type="molecule type" value="Genomic_DNA"/>
</dbReference>
<dbReference type="PANTHER" id="PTHR47396:SF1">
    <property type="entry name" value="ATP-DEPENDENT HELICASE IRC3-RELATED"/>
    <property type="match status" value="1"/>
</dbReference>
<name>A0ABT8M499_9EURY</name>
<sequence>MDLTELQTRKSKIDVYLAEQGWDVANRASVIPEVDTKQSDFLAHSYKTVSETLKNDLESKYVDYLLLDSLGAPLAIVEAKRTSKDPLIGQKQAEQYADDIKRQTGRDVFIFLSNGYEIWFWDRERYPLRLLKGFYAQKDLERLRFQIQKIDLTRPIEINTRIVDRSKSIENVKRVLEHIRKGHRKGLIVMATGTGKTRVAMAIIDALLKENRAQKVLFLADRKALRDQAWNKGFLEFFPHEAKDKILHGVYNKEKRLYVSTIQTFQEIYTQKDERGQYRISPGEFDLIISDEAHRSIYNKWRDVFTYLDAMQIGLTATPAELVDRDTFRFFHCDDHMPTALYSYDEAVKDGVLVDFRKSIIGAQTHFQIEGLRPSDLTESERNRLIEQGIDPDEINFEGTELEKKVAVKGTSEAIVREFMEGCQMDQAGTLPAKSIFFAISKKHARRLHEAFDDLYPEYKGRLARIIVSDDPRAEALIHDFEHESFPRVAISVDMLDTGIDVPEVCNLVFAKPVFSKIKFWQMLGRGTRSDGACKHREWLPDGHKEYFKVFDFWNNFEYWNMNPEGVKNEPTEAITSRIFFLRLKQLERLLEQGDDERAAVVRQRLEEDIRSLPMDSVTVREHEREIAKALSPKLWDNVGLDPLEYLKSTIMPLMRFQTGVNLKEASFTVKAERLALAVLEGNEKEIERLAPEIGEMVDHLPRTLDIVKEKEERLDEVLTHAFWKGLSFEDATGLVGDIAPLMKYMSKEAHEPIVIDMGDIIAQRTLWTLNEEAPEYVTAFREKVEKRVTELADHNPVIQKILHDDPITEADLHDLEEALAEAGVNVTEEMLQTSPRHPYGSLVAFIRSLFGLYEAPDPKEKIAEAFQTYMIENNKSYTADQLHFIRTIQTVFMRKRRIEMDDLFLAPFTNFGSTAPMPMFDEGDLKAFIGICRGLERELFAVEGEA</sequence>
<proteinExistence type="predicted"/>
<dbReference type="Pfam" id="PF04851">
    <property type="entry name" value="ResIII"/>
    <property type="match status" value="1"/>
</dbReference>
<dbReference type="Gene3D" id="3.40.50.300">
    <property type="entry name" value="P-loop containing nucleotide triphosphate hydrolases"/>
    <property type="match status" value="2"/>
</dbReference>
<dbReference type="CDD" id="cd18799">
    <property type="entry name" value="SF2_C_EcoAI-like"/>
    <property type="match status" value="1"/>
</dbReference>
<dbReference type="GO" id="GO:0004519">
    <property type="term" value="F:endonuclease activity"/>
    <property type="evidence" value="ECO:0007669"/>
    <property type="project" value="UniProtKB-KW"/>
</dbReference>
<reference evidence="2" key="1">
    <citation type="submission" date="2019-05" db="EMBL/GenBank/DDBJ databases">
        <title>Isolation and characterization of methanogens from the cold seep sediment at Four-Way Closure Ridge.</title>
        <authorList>
            <person name="You Y.-T."/>
            <person name="Chen S.-C."/>
            <person name="Zhang W.-L."/>
            <person name="Lai M.-C."/>
        </authorList>
    </citation>
    <scope>NUCLEOTIDE SEQUENCE</scope>
    <source>
        <strain evidence="2">FWC-SCC3</strain>
    </source>
</reference>
<evidence type="ECO:0000259" key="1">
    <source>
        <dbReference type="PROSITE" id="PS51192"/>
    </source>
</evidence>
<keyword evidence="3" id="KW-1185">Reference proteome</keyword>
<feature type="domain" description="Helicase ATP-binding" evidence="1">
    <location>
        <begin position="177"/>
        <end position="337"/>
    </location>
</feature>
<dbReference type="Pfam" id="PF04313">
    <property type="entry name" value="HSDR_N"/>
    <property type="match status" value="1"/>
</dbReference>
<dbReference type="SMART" id="SM00487">
    <property type="entry name" value="DEXDc"/>
    <property type="match status" value="1"/>
</dbReference>
<dbReference type="InterPro" id="IPR007409">
    <property type="entry name" value="Restrct_endonuc_type1_HsdR_N"/>
</dbReference>
<protein>
    <submittedName>
        <fullName evidence="2">Type I restriction endonuclease subunit R</fullName>
    </submittedName>
</protein>
<dbReference type="PROSITE" id="PS51192">
    <property type="entry name" value="HELICASE_ATP_BIND_1"/>
    <property type="match status" value="1"/>
</dbReference>
<dbReference type="Gene3D" id="3.90.1570.30">
    <property type="match status" value="1"/>
</dbReference>
<dbReference type="InterPro" id="IPR006935">
    <property type="entry name" value="Helicase/UvrB_N"/>
</dbReference>
<dbReference type="PANTHER" id="PTHR47396">
    <property type="entry name" value="TYPE I RESTRICTION ENZYME ECOKI R PROTEIN"/>
    <property type="match status" value="1"/>
</dbReference>